<feature type="transmembrane region" description="Helical" evidence="1">
    <location>
        <begin position="42"/>
        <end position="65"/>
    </location>
</feature>
<dbReference type="STRING" id="1443941.A9J31_10720"/>
<dbReference type="AlphaFoldDB" id="A0A1A7R790"/>
<accession>A0A1A7R790</accession>
<sequence length="74" mass="8556">MAMRPEVRRRAIVLIVFSVVQWLFMRYILANELFNLTTYNRIVLFCVSSLAGALLIFVGLIYMVLKGNADRTED</sequence>
<reference evidence="3" key="1">
    <citation type="submission" date="2016-06" db="EMBL/GenBank/DDBJ databases">
        <authorList>
            <person name="Radolfova-Krizova L."/>
            <person name="Nemec A."/>
        </authorList>
    </citation>
    <scope>NUCLEOTIDE SEQUENCE [LARGE SCALE GENOMIC DNA]</scope>
    <source>
        <strain evidence="3">ANC 4275</strain>
    </source>
</reference>
<dbReference type="OrthoDB" id="6705108at2"/>
<keyword evidence="1" id="KW-0472">Membrane</keyword>
<proteinExistence type="predicted"/>
<comment type="caution">
    <text evidence="2">The sequence shown here is derived from an EMBL/GenBank/DDBJ whole genome shotgun (WGS) entry which is preliminary data.</text>
</comment>
<name>A0A1A7R790_9GAMM</name>
<protein>
    <submittedName>
        <fullName evidence="2">Uncharacterized protein</fullName>
    </submittedName>
</protein>
<evidence type="ECO:0000256" key="1">
    <source>
        <dbReference type="SAM" id="Phobius"/>
    </source>
</evidence>
<evidence type="ECO:0000313" key="2">
    <source>
        <dbReference type="EMBL" id="OBX27373.1"/>
    </source>
</evidence>
<gene>
    <name evidence="2" type="ORF">A9J31_10720</name>
</gene>
<organism evidence="2 3">
    <name type="scientific">Acinetobacter gandensis</name>
    <dbReference type="NCBI Taxonomy" id="1443941"/>
    <lineage>
        <taxon>Bacteria</taxon>
        <taxon>Pseudomonadati</taxon>
        <taxon>Pseudomonadota</taxon>
        <taxon>Gammaproteobacteria</taxon>
        <taxon>Moraxellales</taxon>
        <taxon>Moraxellaceae</taxon>
        <taxon>Acinetobacter</taxon>
    </lineage>
</organism>
<dbReference type="EMBL" id="LZDS01000030">
    <property type="protein sequence ID" value="OBX27373.1"/>
    <property type="molecule type" value="Genomic_DNA"/>
</dbReference>
<dbReference type="Proteomes" id="UP000185753">
    <property type="component" value="Unassembled WGS sequence"/>
</dbReference>
<dbReference type="RefSeq" id="WP_067767767.1">
    <property type="nucleotide sequence ID" value="NZ_JBLZYA010000008.1"/>
</dbReference>
<evidence type="ECO:0000313" key="3">
    <source>
        <dbReference type="Proteomes" id="UP000185753"/>
    </source>
</evidence>
<keyword evidence="3" id="KW-1185">Reference proteome</keyword>
<feature type="transmembrane region" description="Helical" evidence="1">
    <location>
        <begin position="12"/>
        <end position="30"/>
    </location>
</feature>
<keyword evidence="1" id="KW-1133">Transmembrane helix</keyword>
<keyword evidence="1" id="KW-0812">Transmembrane</keyword>